<evidence type="ECO:0000313" key="11">
    <source>
        <dbReference type="Proteomes" id="UP000054558"/>
    </source>
</evidence>
<comment type="similarity">
    <text evidence="1">Belongs to the LDH/MDH superfamily. MDH type 1 family.</text>
</comment>
<evidence type="ECO:0000259" key="8">
    <source>
        <dbReference type="Pfam" id="PF00056"/>
    </source>
</evidence>
<dbReference type="InterPro" id="IPR015955">
    <property type="entry name" value="Lactate_DH/Glyco_Ohase_4_C"/>
</dbReference>
<dbReference type="SMR" id="A0A0U9HJR8"/>
<dbReference type="Pfam" id="PF02866">
    <property type="entry name" value="Ldh_1_C"/>
    <property type="match status" value="1"/>
</dbReference>
<dbReference type="Proteomes" id="UP000054558">
    <property type="component" value="Unassembled WGS sequence"/>
</dbReference>
<dbReference type="InterPro" id="IPR022383">
    <property type="entry name" value="Lactate/malate_DH_C"/>
</dbReference>
<dbReference type="InterPro" id="IPR036291">
    <property type="entry name" value="NAD(P)-bd_dom_sf"/>
</dbReference>
<name>A0A0U9HJR8_KLENI</name>
<evidence type="ECO:0000256" key="6">
    <source>
        <dbReference type="ARBA" id="ARBA00023027"/>
    </source>
</evidence>
<dbReference type="InterPro" id="IPR001252">
    <property type="entry name" value="Malate_DH_AS"/>
</dbReference>
<dbReference type="PROSITE" id="PS00068">
    <property type="entry name" value="MDH"/>
    <property type="match status" value="1"/>
</dbReference>
<keyword evidence="6" id="KW-0520">NAD</keyword>
<keyword evidence="11" id="KW-1185">Reference proteome</keyword>
<dbReference type="PANTHER" id="PTHR11540">
    <property type="entry name" value="MALATE AND LACTATE DEHYDROGENASE"/>
    <property type="match status" value="1"/>
</dbReference>
<dbReference type="Pfam" id="PF00056">
    <property type="entry name" value="Ldh_1_N"/>
    <property type="match status" value="1"/>
</dbReference>
<dbReference type="FunFam" id="3.40.50.720:FF:000013">
    <property type="entry name" value="Malate dehydrogenase"/>
    <property type="match status" value="1"/>
</dbReference>
<feature type="domain" description="Lactate/malate dehydrogenase C-terminal" evidence="9">
    <location>
        <begin position="248"/>
        <end position="413"/>
    </location>
</feature>
<reference evidence="10 11" key="1">
    <citation type="journal article" date="2014" name="Nat. Commun.">
        <title>Klebsormidium flaccidum genome reveals primary factors for plant terrestrial adaptation.</title>
        <authorList>
            <person name="Hori K."/>
            <person name="Maruyama F."/>
            <person name="Fujisawa T."/>
            <person name="Togashi T."/>
            <person name="Yamamoto N."/>
            <person name="Seo M."/>
            <person name="Sato S."/>
            <person name="Yamada T."/>
            <person name="Mori H."/>
            <person name="Tajima N."/>
            <person name="Moriyama T."/>
            <person name="Ikeuchi M."/>
            <person name="Watanabe M."/>
            <person name="Wada H."/>
            <person name="Kobayashi K."/>
            <person name="Saito M."/>
            <person name="Masuda T."/>
            <person name="Sasaki-Sekimoto Y."/>
            <person name="Mashiguchi K."/>
            <person name="Awai K."/>
            <person name="Shimojima M."/>
            <person name="Masuda S."/>
            <person name="Iwai M."/>
            <person name="Nobusawa T."/>
            <person name="Narise T."/>
            <person name="Kondo S."/>
            <person name="Saito H."/>
            <person name="Sato R."/>
            <person name="Murakawa M."/>
            <person name="Ihara Y."/>
            <person name="Oshima-Yamada Y."/>
            <person name="Ohtaka K."/>
            <person name="Satoh M."/>
            <person name="Sonobe K."/>
            <person name="Ishii M."/>
            <person name="Ohtani R."/>
            <person name="Kanamori-Sato M."/>
            <person name="Honoki R."/>
            <person name="Miyazaki D."/>
            <person name="Mochizuki H."/>
            <person name="Umetsu J."/>
            <person name="Higashi K."/>
            <person name="Shibata D."/>
            <person name="Kamiya Y."/>
            <person name="Sato N."/>
            <person name="Nakamura Y."/>
            <person name="Tabata S."/>
            <person name="Ida S."/>
            <person name="Kurokawa K."/>
            <person name="Ohta H."/>
        </authorList>
    </citation>
    <scope>NUCLEOTIDE SEQUENCE [LARGE SCALE GENOMIC DNA]</scope>
    <source>
        <strain evidence="10 11">NIES-2285</strain>
    </source>
</reference>
<evidence type="ECO:0000256" key="3">
    <source>
        <dbReference type="ARBA" id="ARBA00012995"/>
    </source>
</evidence>
<dbReference type="EC" id="1.1.1.37" evidence="3"/>
<dbReference type="FunFam" id="3.90.110.10:FF:000001">
    <property type="entry name" value="Malate dehydrogenase"/>
    <property type="match status" value="1"/>
</dbReference>
<dbReference type="EMBL" id="DF237082">
    <property type="protein sequence ID" value="GAQ83027.1"/>
    <property type="molecule type" value="Genomic_DNA"/>
</dbReference>
<comment type="catalytic activity">
    <reaction evidence="7">
        <text>(S)-malate + NAD(+) = oxaloacetate + NADH + H(+)</text>
        <dbReference type="Rhea" id="RHEA:21432"/>
        <dbReference type="ChEBI" id="CHEBI:15378"/>
        <dbReference type="ChEBI" id="CHEBI:15589"/>
        <dbReference type="ChEBI" id="CHEBI:16452"/>
        <dbReference type="ChEBI" id="CHEBI:57540"/>
        <dbReference type="ChEBI" id="CHEBI:57945"/>
        <dbReference type="EC" id="1.1.1.37"/>
    </reaction>
</comment>
<dbReference type="GO" id="GO:0006099">
    <property type="term" value="P:tricarboxylic acid cycle"/>
    <property type="evidence" value="ECO:0007669"/>
    <property type="project" value="UniProtKB-KW"/>
</dbReference>
<dbReference type="GO" id="GO:0030060">
    <property type="term" value="F:L-malate dehydrogenase (NAD+) activity"/>
    <property type="evidence" value="ECO:0000318"/>
    <property type="project" value="GO_Central"/>
</dbReference>
<dbReference type="GO" id="GO:0005737">
    <property type="term" value="C:cytoplasm"/>
    <property type="evidence" value="ECO:0000318"/>
    <property type="project" value="GO_Central"/>
</dbReference>
<dbReference type="SUPFAM" id="SSF51735">
    <property type="entry name" value="NAD(P)-binding Rossmann-fold domains"/>
    <property type="match status" value="1"/>
</dbReference>
<dbReference type="Gene3D" id="3.90.110.10">
    <property type="entry name" value="Lactate dehydrogenase/glycoside hydrolase, family 4, C-terminal"/>
    <property type="match status" value="1"/>
</dbReference>
<feature type="domain" description="Lactate/malate dehydrogenase N-terminal" evidence="8">
    <location>
        <begin position="104"/>
        <end position="246"/>
    </location>
</feature>
<evidence type="ECO:0000313" key="10">
    <source>
        <dbReference type="EMBL" id="GAQ83027.1"/>
    </source>
</evidence>
<dbReference type="GO" id="GO:0006108">
    <property type="term" value="P:malate metabolic process"/>
    <property type="evidence" value="ECO:0007669"/>
    <property type="project" value="InterPro"/>
</dbReference>
<dbReference type="OMA" id="CIVECAY"/>
<dbReference type="PANTHER" id="PTHR11540:SF16">
    <property type="entry name" value="MALATE DEHYDROGENASE, MITOCHONDRIAL"/>
    <property type="match status" value="1"/>
</dbReference>
<evidence type="ECO:0000259" key="9">
    <source>
        <dbReference type="Pfam" id="PF02866"/>
    </source>
</evidence>
<evidence type="ECO:0000256" key="7">
    <source>
        <dbReference type="ARBA" id="ARBA00048313"/>
    </source>
</evidence>
<keyword evidence="5" id="KW-0560">Oxidoreductase</keyword>
<protein>
    <recommendedName>
        <fullName evidence="3">malate dehydrogenase</fullName>
        <ecNumber evidence="3">1.1.1.37</ecNumber>
    </recommendedName>
</protein>
<evidence type="ECO:0000256" key="2">
    <source>
        <dbReference type="ARBA" id="ARBA00011738"/>
    </source>
</evidence>
<keyword evidence="4" id="KW-0816">Tricarboxylic acid cycle</keyword>
<evidence type="ECO:0000256" key="5">
    <source>
        <dbReference type="ARBA" id="ARBA00023002"/>
    </source>
</evidence>
<organism evidence="10 11">
    <name type="scientific">Klebsormidium nitens</name>
    <name type="common">Green alga</name>
    <name type="synonym">Ulothrix nitens</name>
    <dbReference type="NCBI Taxonomy" id="105231"/>
    <lineage>
        <taxon>Eukaryota</taxon>
        <taxon>Viridiplantae</taxon>
        <taxon>Streptophyta</taxon>
        <taxon>Klebsormidiophyceae</taxon>
        <taxon>Klebsormidiales</taxon>
        <taxon>Klebsormidiaceae</taxon>
        <taxon>Klebsormidium</taxon>
    </lineage>
</organism>
<dbReference type="SUPFAM" id="SSF56327">
    <property type="entry name" value="LDH C-terminal domain-like"/>
    <property type="match status" value="1"/>
</dbReference>
<sequence>MASTAYLQNALGHAAFAATNVRQAGGVSSSPRTCAVPRGSMHAPAAAASLRSFEGMRAGAPTSKMCNEASTSFFEQTISQQRLGRRTAAAASRKGQVVALVTYKVAVLGAAGGIGQPLSLLVKMSPLVSDLHLYDIANVKGVAADLSHCNTPAKVEAFTGKDELPAALKDVDLVIIPAGIPRKPGMSRDDLFNINAGIVRDLVDAVAQHAPKALIHIISNPVNSTVPIAAEVLKKRGVFDPARLFGVTTLDVVRANTFVAQQQKQRLIDVDVPVIGGHAGITILPLLSKVKPKTFFESEEIIDKLTTRIQNAGTEVVEAKAGAGSATLSMAYAAARFAESSLRALDGDPDVYECTYIASNLIPDLPFFASRVKLGRMGVEAVLPLEGLSEYEQRALEALKPELKNSIEKGIEFAKEKAAASA</sequence>
<gene>
    <name evidence="10" type="ORF">KFL_001330100</name>
</gene>
<dbReference type="InterPro" id="IPR001236">
    <property type="entry name" value="Lactate/malate_DH_N"/>
</dbReference>
<evidence type="ECO:0000256" key="4">
    <source>
        <dbReference type="ARBA" id="ARBA00022532"/>
    </source>
</evidence>
<evidence type="ECO:0000256" key="1">
    <source>
        <dbReference type="ARBA" id="ARBA00008824"/>
    </source>
</evidence>
<dbReference type="OrthoDB" id="4069699at2759"/>
<dbReference type="STRING" id="105231.A0A0U9HJR8"/>
<dbReference type="NCBIfam" id="TIGR01772">
    <property type="entry name" value="MDH_euk_gproteo"/>
    <property type="match status" value="1"/>
</dbReference>
<dbReference type="Gene3D" id="3.40.50.720">
    <property type="entry name" value="NAD(P)-binding Rossmann-like Domain"/>
    <property type="match status" value="1"/>
</dbReference>
<accession>A0A0U9HJR8</accession>
<comment type="subunit">
    <text evidence="2">Homodimer.</text>
</comment>
<dbReference type="InterPro" id="IPR010097">
    <property type="entry name" value="Malate_DH_type1"/>
</dbReference>
<proteinExistence type="inferred from homology"/>
<dbReference type="AlphaFoldDB" id="A0A0U9HJR8"/>
<dbReference type="CDD" id="cd01337">
    <property type="entry name" value="MDH_glyoxysomal_mitochondrial"/>
    <property type="match status" value="1"/>
</dbReference>